<reference evidence="2 3" key="1">
    <citation type="journal article" date="2016" name="Nat. Commun.">
        <title>Thousands of microbial genomes shed light on interconnected biogeochemical processes in an aquifer system.</title>
        <authorList>
            <person name="Anantharaman K."/>
            <person name="Brown C.T."/>
            <person name="Hug L.A."/>
            <person name="Sharon I."/>
            <person name="Castelle C.J."/>
            <person name="Probst A.J."/>
            <person name="Thomas B.C."/>
            <person name="Singh A."/>
            <person name="Wilkins M.J."/>
            <person name="Karaoz U."/>
            <person name="Brodie E.L."/>
            <person name="Williams K.H."/>
            <person name="Hubbard S.S."/>
            <person name="Banfield J.F."/>
        </authorList>
    </citation>
    <scope>NUCLEOTIDE SEQUENCE [LARGE SCALE GENOMIC DNA]</scope>
</reference>
<name>A0A1F4UK93_UNCKA</name>
<comment type="caution">
    <text evidence="2">The sequence shown here is derived from an EMBL/GenBank/DDBJ whole genome shotgun (WGS) entry which is preliminary data.</text>
</comment>
<keyword evidence="1" id="KW-0175">Coiled coil</keyword>
<dbReference type="InterPro" id="IPR007060">
    <property type="entry name" value="FtsL/DivIC"/>
</dbReference>
<evidence type="ECO:0000256" key="1">
    <source>
        <dbReference type="SAM" id="Coils"/>
    </source>
</evidence>
<protein>
    <recommendedName>
        <fullName evidence="4">Septum formation initiator</fullName>
    </recommendedName>
</protein>
<dbReference type="Pfam" id="PF04977">
    <property type="entry name" value="DivIC"/>
    <property type="match status" value="1"/>
</dbReference>
<organism evidence="2 3">
    <name type="scientific">candidate division WWE3 bacterium RBG_19FT_COMBO_34_6</name>
    <dbReference type="NCBI Taxonomy" id="1802612"/>
    <lineage>
        <taxon>Bacteria</taxon>
        <taxon>Katanobacteria</taxon>
    </lineage>
</organism>
<evidence type="ECO:0000313" key="3">
    <source>
        <dbReference type="Proteomes" id="UP000178615"/>
    </source>
</evidence>
<dbReference type="AlphaFoldDB" id="A0A1F4UK93"/>
<evidence type="ECO:0000313" key="2">
    <source>
        <dbReference type="EMBL" id="OGC45282.1"/>
    </source>
</evidence>
<dbReference type="GO" id="GO:0051301">
    <property type="term" value="P:cell division"/>
    <property type="evidence" value="ECO:0007669"/>
    <property type="project" value="InterPro"/>
</dbReference>
<gene>
    <name evidence="2" type="ORF">A2V49_01660</name>
</gene>
<evidence type="ECO:0008006" key="4">
    <source>
        <dbReference type="Google" id="ProtNLM"/>
    </source>
</evidence>
<feature type="coiled-coil region" evidence="1">
    <location>
        <begin position="30"/>
        <end position="64"/>
    </location>
</feature>
<accession>A0A1F4UK93</accession>
<sequence>MSIPAHFKYLILTALFILASINFTKTATEIIRNSKRMDSMNQEVAKLETEKTKLEESINYKQSDDYIEEKARDDLNMIKPGEKVYVIPKEIIESASAKKNVLGEKVIDGVKNLPSSLENSKTGYLSLWLELFFK</sequence>
<dbReference type="PANTHER" id="PTHR40027">
    <property type="entry name" value="CELL DIVISION PROTEIN DIVIC"/>
    <property type="match status" value="1"/>
</dbReference>
<dbReference type="Proteomes" id="UP000178615">
    <property type="component" value="Unassembled WGS sequence"/>
</dbReference>
<proteinExistence type="predicted"/>
<dbReference type="PANTHER" id="PTHR40027:SF1">
    <property type="entry name" value="CELL DIVISION PROTEIN DIVIC"/>
    <property type="match status" value="1"/>
</dbReference>
<dbReference type="InterPro" id="IPR039076">
    <property type="entry name" value="DivIC"/>
</dbReference>
<dbReference type="EMBL" id="MEUV01000045">
    <property type="protein sequence ID" value="OGC45282.1"/>
    <property type="molecule type" value="Genomic_DNA"/>
</dbReference>